<dbReference type="EMBL" id="CAXLJL010000001">
    <property type="protein sequence ID" value="CAL5129318.1"/>
    <property type="molecule type" value="Genomic_DNA"/>
</dbReference>
<proteinExistence type="predicted"/>
<dbReference type="AlphaFoldDB" id="A0AAV2SYZ0"/>
<keyword evidence="3" id="KW-0677">Repeat</keyword>
<dbReference type="Pfam" id="PF25325">
    <property type="entry name" value="EF-hand_EFHB_C"/>
    <property type="match status" value="1"/>
</dbReference>
<evidence type="ECO:0000259" key="5">
    <source>
        <dbReference type="Pfam" id="PF25325"/>
    </source>
</evidence>
<protein>
    <recommendedName>
        <fullName evidence="5">EFHB C-terminal EF-hand domain-containing protein</fullName>
    </recommendedName>
</protein>
<dbReference type="Proteomes" id="UP001497525">
    <property type="component" value="Unassembled WGS sequence"/>
</dbReference>
<gene>
    <name evidence="6" type="ORF">CDAUBV1_LOCUS255</name>
</gene>
<sequence>MVLFEELKYQIPSTERKFCQGAKYIDRFCNVRPAGERGICDKVNVKACLEFPKQPPPPEVVQKMNAWTEPEVGRRRIFYGIANDPDIKIAEDIYHGVQSKDRTEIRDVIRPKEPNAMKALSIKTREDIYDSNKKKPLGTAPIPNLPEGMDPYKTMFGMPYKKDGGAGPLINPPKRRAELLLEEAADRNYYINSHKHLISGEQGRRKYEGFDPNKTYGAPTHSDPRGIHVRRALNWFSNELAAKHTPVMSQRQFDYKERFDYKLGRARDPIKDTMKVPEDHTFGVTNPADALTVAQLLHGRIPRQIAGLPFDNVPPEMALKQENCISSKARAHYLMPVIHHALRNAPFWRGSEITAVLCNRAKGADIIPMIEAREIYTHFGVPLDEELTELLFDVVKVEAPESMVKEMKEWCGSRKPNNVVIEKTFDIADKIDWAVDWRLLADFLDWNRVREGVEGEKLKECGCAADAASKTNRNEVAEAVRRRLRRAIEANIETWSTTNGEYRGDSDGLINADCWLRLGSNPHELNKPVPKVRTTMNKTDYGDETDIRAVLQPSIYGERGLSHRDLLMLRPKEEVRKIMDGSGLSKHFNDTLTFDEVWKLAVELDKKILCELASNNPADERVSLYAFKKALFQLRGEEIRKMVERDFTDRCC</sequence>
<accession>A0AAV2SYZ0</accession>
<evidence type="ECO:0000256" key="3">
    <source>
        <dbReference type="ARBA" id="ARBA00022737"/>
    </source>
</evidence>
<feature type="domain" description="EFHB C-terminal EF-hand" evidence="5">
    <location>
        <begin position="549"/>
        <end position="634"/>
    </location>
</feature>
<comment type="subcellular location">
    <subcellularLocation>
        <location evidence="1">Cytoplasm</location>
        <location evidence="1">Cytoskeleton</location>
    </subcellularLocation>
</comment>
<organism evidence="6 7">
    <name type="scientific">Calicophoron daubneyi</name>
    <name type="common">Rumen fluke</name>
    <name type="synonym">Paramphistomum daubneyi</name>
    <dbReference type="NCBI Taxonomy" id="300641"/>
    <lineage>
        <taxon>Eukaryota</taxon>
        <taxon>Metazoa</taxon>
        <taxon>Spiralia</taxon>
        <taxon>Lophotrochozoa</taxon>
        <taxon>Platyhelminthes</taxon>
        <taxon>Trematoda</taxon>
        <taxon>Digenea</taxon>
        <taxon>Plagiorchiida</taxon>
        <taxon>Pronocephalata</taxon>
        <taxon>Paramphistomoidea</taxon>
        <taxon>Paramphistomidae</taxon>
        <taxon>Calicophoron</taxon>
    </lineage>
</organism>
<keyword evidence="4" id="KW-0206">Cytoskeleton</keyword>
<comment type="caution">
    <text evidence="6">The sequence shown here is derived from an EMBL/GenBank/DDBJ whole genome shotgun (WGS) entry which is preliminary data.</text>
</comment>
<evidence type="ECO:0000313" key="7">
    <source>
        <dbReference type="Proteomes" id="UP001497525"/>
    </source>
</evidence>
<evidence type="ECO:0000313" key="6">
    <source>
        <dbReference type="EMBL" id="CAL5129318.1"/>
    </source>
</evidence>
<evidence type="ECO:0000256" key="2">
    <source>
        <dbReference type="ARBA" id="ARBA00022490"/>
    </source>
</evidence>
<dbReference type="PANTHER" id="PTHR12086:SF12">
    <property type="entry name" value="EF-HAND DOMAIN-CONTAINING FAMILY MEMBER B"/>
    <property type="match status" value="1"/>
</dbReference>
<keyword evidence="2" id="KW-0963">Cytoplasm</keyword>
<dbReference type="InterPro" id="IPR057428">
    <property type="entry name" value="EFHB_EF-hand_C"/>
</dbReference>
<evidence type="ECO:0000256" key="4">
    <source>
        <dbReference type="ARBA" id="ARBA00023212"/>
    </source>
</evidence>
<evidence type="ECO:0000256" key="1">
    <source>
        <dbReference type="ARBA" id="ARBA00004245"/>
    </source>
</evidence>
<name>A0AAV2SYZ0_CALDB</name>
<dbReference type="InterPro" id="IPR040193">
    <property type="entry name" value="EFHC1/EFHC2/EFHB"/>
</dbReference>
<dbReference type="GO" id="GO:0005856">
    <property type="term" value="C:cytoskeleton"/>
    <property type="evidence" value="ECO:0007669"/>
    <property type="project" value="UniProtKB-SubCell"/>
</dbReference>
<reference evidence="6" key="1">
    <citation type="submission" date="2024-06" db="EMBL/GenBank/DDBJ databases">
        <authorList>
            <person name="Liu X."/>
            <person name="Lenzi L."/>
            <person name="Haldenby T S."/>
            <person name="Uol C."/>
        </authorList>
    </citation>
    <scope>NUCLEOTIDE SEQUENCE</scope>
</reference>
<dbReference type="PANTHER" id="PTHR12086">
    <property type="entry name" value="EF-HAND DOMAIN C-TERMINAL CONTAINING PROTEIN"/>
    <property type="match status" value="1"/>
</dbReference>